<organism evidence="1 2">
    <name type="scientific">Golovinomyces cichoracearum</name>
    <dbReference type="NCBI Taxonomy" id="62708"/>
    <lineage>
        <taxon>Eukaryota</taxon>
        <taxon>Fungi</taxon>
        <taxon>Dikarya</taxon>
        <taxon>Ascomycota</taxon>
        <taxon>Pezizomycotina</taxon>
        <taxon>Leotiomycetes</taxon>
        <taxon>Erysiphales</taxon>
        <taxon>Erysiphaceae</taxon>
        <taxon>Golovinomyces</taxon>
    </lineage>
</organism>
<dbReference type="STRING" id="62708.A0A420IVX8"/>
<dbReference type="EMBL" id="MCBQ01006218">
    <property type="protein sequence ID" value="RKF78680.1"/>
    <property type="molecule type" value="Genomic_DNA"/>
</dbReference>
<reference evidence="1 2" key="1">
    <citation type="journal article" date="2018" name="BMC Genomics">
        <title>Comparative genome analyses reveal sequence features reflecting distinct modes of host-adaptation between dicot and monocot powdery mildew.</title>
        <authorList>
            <person name="Wu Y."/>
            <person name="Ma X."/>
            <person name="Pan Z."/>
            <person name="Kale S.D."/>
            <person name="Song Y."/>
            <person name="King H."/>
            <person name="Zhang Q."/>
            <person name="Presley C."/>
            <person name="Deng X."/>
            <person name="Wei C.I."/>
            <person name="Xiao S."/>
        </authorList>
    </citation>
    <scope>NUCLEOTIDE SEQUENCE [LARGE SCALE GENOMIC DNA]</scope>
    <source>
        <strain evidence="1">UMSG3</strain>
    </source>
</reference>
<protein>
    <recommendedName>
        <fullName evidence="3">Retrovirus-related Pol polyprotein from transposon TNT 1-94</fullName>
    </recommendedName>
</protein>
<gene>
    <name evidence="1" type="ORF">GcM3_062035</name>
</gene>
<name>A0A420IVX8_9PEZI</name>
<keyword evidence="2" id="KW-1185">Reference proteome</keyword>
<dbReference type="Proteomes" id="UP000283383">
    <property type="component" value="Unassembled WGS sequence"/>
</dbReference>
<evidence type="ECO:0000313" key="1">
    <source>
        <dbReference type="EMBL" id="RKF78680.1"/>
    </source>
</evidence>
<accession>A0A420IVX8</accession>
<proteinExistence type="predicted"/>
<evidence type="ECO:0000313" key="2">
    <source>
        <dbReference type="Proteomes" id="UP000283383"/>
    </source>
</evidence>
<comment type="caution">
    <text evidence="1">The sequence shown here is derived from an EMBL/GenBank/DDBJ whole genome shotgun (WGS) entry which is preliminary data.</text>
</comment>
<dbReference type="AlphaFoldDB" id="A0A420IVX8"/>
<sequence>MGVIKWFLGLRIIRNRSERKLWLVQDSYIEKMAQTFKRIDYKGNLIGKDVEKPMKTEEITPWDGKATDHQIFEYQKRIGSLTYNATVSRPDIAKATQKLAEV</sequence>
<evidence type="ECO:0008006" key="3">
    <source>
        <dbReference type="Google" id="ProtNLM"/>
    </source>
</evidence>